<gene>
    <name evidence="1" type="ORF">PAC_05239</name>
</gene>
<accession>A0A1L7WRF0</accession>
<keyword evidence="2" id="KW-1185">Reference proteome</keyword>
<dbReference type="EMBL" id="FJOG01000006">
    <property type="protein sequence ID" value="CZR55352.1"/>
    <property type="molecule type" value="Genomic_DNA"/>
</dbReference>
<dbReference type="Proteomes" id="UP000184330">
    <property type="component" value="Unassembled WGS sequence"/>
</dbReference>
<dbReference type="AlphaFoldDB" id="A0A1L7WRF0"/>
<evidence type="ECO:0000313" key="1">
    <source>
        <dbReference type="EMBL" id="CZR55352.1"/>
    </source>
</evidence>
<proteinExistence type="predicted"/>
<evidence type="ECO:0000313" key="2">
    <source>
        <dbReference type="Proteomes" id="UP000184330"/>
    </source>
</evidence>
<protein>
    <submittedName>
        <fullName evidence="1">Uncharacterized protein</fullName>
    </submittedName>
</protein>
<organism evidence="1 2">
    <name type="scientific">Phialocephala subalpina</name>
    <dbReference type="NCBI Taxonomy" id="576137"/>
    <lineage>
        <taxon>Eukaryota</taxon>
        <taxon>Fungi</taxon>
        <taxon>Dikarya</taxon>
        <taxon>Ascomycota</taxon>
        <taxon>Pezizomycotina</taxon>
        <taxon>Leotiomycetes</taxon>
        <taxon>Helotiales</taxon>
        <taxon>Mollisiaceae</taxon>
        <taxon>Phialocephala</taxon>
        <taxon>Phialocephala fortinii species complex</taxon>
    </lineage>
</organism>
<name>A0A1L7WRF0_9HELO</name>
<sequence>MSSSNTIVPVFASGSKKRKELALECGLEEYHQSNAKKLKLSNGEVVTTTTTPSAVEGPEFHGITGYTMDVDAPLSSAELEGHRAIREAGWLAGPLPNIVGALPNTVQIDFGQDYYLALGVPPFVSQLAIALAFKAKWDLYSPNSPNPIAYNAWMSADESILNAVNENWFHPFRRAEFNSGRGHAPQPRPALVPSGLANQVQAITAGQSSKDDDRDSVRAVYRF</sequence>
<reference evidence="1 2" key="1">
    <citation type="submission" date="2016-03" db="EMBL/GenBank/DDBJ databases">
        <authorList>
            <person name="Ploux O."/>
        </authorList>
    </citation>
    <scope>NUCLEOTIDE SEQUENCE [LARGE SCALE GENOMIC DNA]</scope>
    <source>
        <strain evidence="1 2">UAMH 11012</strain>
    </source>
</reference>